<dbReference type="AlphaFoldDB" id="A0AAW5ZNS5"/>
<proteinExistence type="predicted"/>
<accession>A0AAW5ZNS5</accession>
<organism evidence="2 3">
    <name type="scientific">Ralstonia solanacearum</name>
    <name type="common">Pseudomonas solanacearum</name>
    <dbReference type="NCBI Taxonomy" id="305"/>
    <lineage>
        <taxon>Bacteria</taxon>
        <taxon>Pseudomonadati</taxon>
        <taxon>Pseudomonadota</taxon>
        <taxon>Betaproteobacteria</taxon>
        <taxon>Burkholderiales</taxon>
        <taxon>Burkholderiaceae</taxon>
        <taxon>Ralstonia</taxon>
        <taxon>Ralstonia solanacearum species complex</taxon>
    </lineage>
</organism>
<name>A0AAW5ZNS5_RALSL</name>
<gene>
    <name evidence="2" type="ORF">LBW59_12065</name>
</gene>
<evidence type="ECO:0000313" key="3">
    <source>
        <dbReference type="Proteomes" id="UP001144050"/>
    </source>
</evidence>
<dbReference type="Pfam" id="PF14891">
    <property type="entry name" value="Peptidase_M91"/>
    <property type="match status" value="1"/>
</dbReference>
<dbReference type="InterPro" id="IPR028208">
    <property type="entry name" value="Effector_pro_NleD-like"/>
</dbReference>
<dbReference type="Proteomes" id="UP001144050">
    <property type="component" value="Unassembled WGS sequence"/>
</dbReference>
<comment type="caution">
    <text evidence="2">The sequence shown here is derived from an EMBL/GenBank/DDBJ whole genome shotgun (WGS) entry which is preliminary data.</text>
</comment>
<dbReference type="EMBL" id="JAIVFG010000017">
    <property type="protein sequence ID" value="MDB0571506.1"/>
    <property type="molecule type" value="Genomic_DNA"/>
</dbReference>
<dbReference type="RefSeq" id="WP_247564883.1">
    <property type="nucleotide sequence ID" value="NZ_JAIVFG010000017.1"/>
</dbReference>
<sequence>MLSHAAARLGPQPFLMSSPFDLTQSTMPIQTRYSGLYAQSLSNTARDQEDYAHDANQALDIINSGRTGNQLLSGLSALCQQRRHKITIHELDQNEEPSAKPVLSRHQIEQYEPSNFRENRDQACELAGKTDGWFGRKNGEGSSVIVGWSMSHSSMVFNQNGSPTGTCPSETDKISQLAHELVHAKHMVAGTWKGGEGDERDPTTPAGKEELRAIGLGKYAYSETGEPSENSIRAENGLPLRRKY</sequence>
<evidence type="ECO:0000256" key="1">
    <source>
        <dbReference type="SAM" id="MobiDB-lite"/>
    </source>
</evidence>
<evidence type="ECO:0000313" key="2">
    <source>
        <dbReference type="EMBL" id="MDB0571506.1"/>
    </source>
</evidence>
<reference evidence="2" key="1">
    <citation type="submission" date="2021-09" db="EMBL/GenBank/DDBJ databases">
        <title>Genomic analysis of Ralstonia spp.</title>
        <authorList>
            <person name="Aburjaile F."/>
            <person name="Ariute J.C."/>
            <person name="Pais A.K.L."/>
            <person name="Albuquerque G.M.R."/>
            <person name="Silva A.M.F."/>
            <person name="Brenig B."/>
            <person name="Azevedo V."/>
            <person name="Matiuzzi M."/>
            <person name="Ramos R."/>
            <person name="Goes-Neto A."/>
            <person name="Soares S."/>
            <person name="Iseppon A.M.B."/>
            <person name="Souza E."/>
            <person name="Gama M."/>
        </authorList>
    </citation>
    <scope>NUCLEOTIDE SEQUENCE</scope>
    <source>
        <strain evidence="2">CCRMRs91</strain>
    </source>
</reference>
<dbReference type="NCBIfam" id="NF041347">
    <property type="entry name" value="XopG"/>
    <property type="match status" value="1"/>
</dbReference>
<protein>
    <submittedName>
        <fullName evidence="2">Type III secretion system effector protein</fullName>
    </submittedName>
</protein>
<feature type="region of interest" description="Disordered" evidence="1">
    <location>
        <begin position="220"/>
        <end position="244"/>
    </location>
</feature>